<feature type="non-terminal residue" evidence="1">
    <location>
        <position position="1"/>
    </location>
</feature>
<feature type="non-terminal residue" evidence="1">
    <location>
        <position position="70"/>
    </location>
</feature>
<protein>
    <submittedName>
        <fullName evidence="1">Uncharacterized protein</fullName>
    </submittedName>
</protein>
<reference evidence="1" key="1">
    <citation type="submission" date="2014-12" db="EMBL/GenBank/DDBJ databases">
        <title>Insight into the proteome of Arion vulgaris.</title>
        <authorList>
            <person name="Aradska J."/>
            <person name="Bulat T."/>
            <person name="Smidak R."/>
            <person name="Sarate P."/>
            <person name="Gangsoo J."/>
            <person name="Sialana F."/>
            <person name="Bilban M."/>
            <person name="Lubec G."/>
        </authorList>
    </citation>
    <scope>NUCLEOTIDE SEQUENCE</scope>
    <source>
        <tissue evidence="1">Skin</tissue>
    </source>
</reference>
<gene>
    <name evidence="1" type="primary">ORF712</name>
</gene>
<dbReference type="EMBL" id="HACG01000306">
    <property type="protein sequence ID" value="CEK47171.1"/>
    <property type="molecule type" value="Transcribed_RNA"/>
</dbReference>
<proteinExistence type="predicted"/>
<organism evidence="1">
    <name type="scientific">Arion vulgaris</name>
    <dbReference type="NCBI Taxonomy" id="1028688"/>
    <lineage>
        <taxon>Eukaryota</taxon>
        <taxon>Metazoa</taxon>
        <taxon>Spiralia</taxon>
        <taxon>Lophotrochozoa</taxon>
        <taxon>Mollusca</taxon>
        <taxon>Gastropoda</taxon>
        <taxon>Heterobranchia</taxon>
        <taxon>Euthyneura</taxon>
        <taxon>Panpulmonata</taxon>
        <taxon>Eupulmonata</taxon>
        <taxon>Stylommatophora</taxon>
        <taxon>Helicina</taxon>
        <taxon>Arionoidea</taxon>
        <taxon>Arionidae</taxon>
        <taxon>Arion</taxon>
    </lineage>
</organism>
<name>A0A0B6XUH0_9EUPU</name>
<evidence type="ECO:0000313" key="1">
    <source>
        <dbReference type="EMBL" id="CEK47171.1"/>
    </source>
</evidence>
<dbReference type="AlphaFoldDB" id="A0A0B6XUH0"/>
<accession>A0A0B6XUH0</accession>
<sequence length="70" mass="7890">LILQSDTQNTCSSKYTLPVNRVISKSAHSDMKPNQTVPERERSLKDLNTADTVVIAQSNQQNYHKLNTSM</sequence>